<evidence type="ECO:0000256" key="5">
    <source>
        <dbReference type="ARBA" id="ARBA00023235"/>
    </source>
</evidence>
<proteinExistence type="predicted"/>
<dbReference type="KEGG" id="acob:P0Y56_01670"/>
<dbReference type="GO" id="GO:0008784">
    <property type="term" value="F:alanine racemase activity"/>
    <property type="evidence" value="ECO:0007669"/>
    <property type="project" value="UniProtKB-EC"/>
</dbReference>
<gene>
    <name evidence="9" type="primary">alr</name>
    <name evidence="9" type="ORF">P0Y56_01670</name>
</gene>
<dbReference type="InterPro" id="IPR009006">
    <property type="entry name" value="Ala_racemase/Decarboxylase_C"/>
</dbReference>
<dbReference type="GO" id="GO:0030170">
    <property type="term" value="F:pyridoxal phosphate binding"/>
    <property type="evidence" value="ECO:0007669"/>
    <property type="project" value="TreeGrafter"/>
</dbReference>
<evidence type="ECO:0000256" key="1">
    <source>
        <dbReference type="ARBA" id="ARBA00000316"/>
    </source>
</evidence>
<evidence type="ECO:0000313" key="10">
    <source>
        <dbReference type="Proteomes" id="UP001218362"/>
    </source>
</evidence>
<evidence type="ECO:0000313" key="9">
    <source>
        <dbReference type="EMBL" id="WEK47019.1"/>
    </source>
</evidence>
<dbReference type="InterPro" id="IPR011079">
    <property type="entry name" value="Ala_racemase_C"/>
</dbReference>
<dbReference type="InterPro" id="IPR029066">
    <property type="entry name" value="PLP-binding_barrel"/>
</dbReference>
<comment type="cofactor">
    <cofactor evidence="2 6">
        <name>pyridoxal 5'-phosphate</name>
        <dbReference type="ChEBI" id="CHEBI:597326"/>
    </cofactor>
</comment>
<dbReference type="PANTHER" id="PTHR30511">
    <property type="entry name" value="ALANINE RACEMASE"/>
    <property type="match status" value="1"/>
</dbReference>
<dbReference type="AlphaFoldDB" id="A0AAJ6BN20"/>
<feature type="binding site" evidence="7">
    <location>
        <position position="106"/>
    </location>
    <ligand>
        <name>substrate</name>
    </ligand>
</feature>
<accession>A0AAJ6BN20</accession>
<dbReference type="EMBL" id="CP119316">
    <property type="protein sequence ID" value="WEK47019.1"/>
    <property type="molecule type" value="Genomic_DNA"/>
</dbReference>
<evidence type="ECO:0000256" key="6">
    <source>
        <dbReference type="PIRSR" id="PIRSR600821-50"/>
    </source>
</evidence>
<evidence type="ECO:0000256" key="4">
    <source>
        <dbReference type="ARBA" id="ARBA00022898"/>
    </source>
</evidence>
<evidence type="ECO:0000256" key="2">
    <source>
        <dbReference type="ARBA" id="ARBA00001933"/>
    </source>
</evidence>
<evidence type="ECO:0000259" key="8">
    <source>
        <dbReference type="SMART" id="SM01005"/>
    </source>
</evidence>
<name>A0AAJ6BN20_9SPHN</name>
<dbReference type="EC" id="5.1.1.1" evidence="3"/>
<evidence type="ECO:0000256" key="7">
    <source>
        <dbReference type="PIRSR" id="PIRSR600821-52"/>
    </source>
</evidence>
<dbReference type="InterPro" id="IPR001608">
    <property type="entry name" value="Ala_racemase_N"/>
</dbReference>
<dbReference type="GO" id="GO:0030632">
    <property type="term" value="P:D-alanine biosynthetic process"/>
    <property type="evidence" value="ECO:0007669"/>
    <property type="project" value="TreeGrafter"/>
</dbReference>
<dbReference type="PANTHER" id="PTHR30511:SF0">
    <property type="entry name" value="ALANINE RACEMASE, CATABOLIC-RELATED"/>
    <property type="match status" value="1"/>
</dbReference>
<keyword evidence="5 9" id="KW-0413">Isomerase</keyword>
<dbReference type="SUPFAM" id="SSF50621">
    <property type="entry name" value="Alanine racemase C-terminal domain-like"/>
    <property type="match status" value="1"/>
</dbReference>
<dbReference type="NCBIfam" id="TIGR00492">
    <property type="entry name" value="alr"/>
    <property type="match status" value="1"/>
</dbReference>
<dbReference type="InterPro" id="IPR000821">
    <property type="entry name" value="Ala_racemase"/>
</dbReference>
<feature type="domain" description="Alanine racemase C-terminal" evidence="8">
    <location>
        <begin position="201"/>
        <end position="322"/>
    </location>
</feature>
<comment type="catalytic activity">
    <reaction evidence="1">
        <text>L-alanine = D-alanine</text>
        <dbReference type="Rhea" id="RHEA:20249"/>
        <dbReference type="ChEBI" id="CHEBI:57416"/>
        <dbReference type="ChEBI" id="CHEBI:57972"/>
        <dbReference type="EC" id="5.1.1.1"/>
    </reaction>
</comment>
<organism evidence="9 10">
    <name type="scientific">Candidatus Andeanibacterium colombiense</name>
    <dbReference type="NCBI Taxonomy" id="3121345"/>
    <lineage>
        <taxon>Bacteria</taxon>
        <taxon>Pseudomonadati</taxon>
        <taxon>Pseudomonadota</taxon>
        <taxon>Alphaproteobacteria</taxon>
        <taxon>Sphingomonadales</taxon>
        <taxon>Sphingomonadaceae</taxon>
        <taxon>Candidatus Andeanibacterium</taxon>
    </lineage>
</organism>
<protein>
    <recommendedName>
        <fullName evidence="3">alanine racemase</fullName>
        <ecNumber evidence="3">5.1.1.1</ecNumber>
    </recommendedName>
</protein>
<sequence>MSGAAKAAAVVKSNSYGLGIGQALPVLLEAGAREFFIARWNEIAGILRHVAPEQVGVFHGPRSAEHAAYARAAGVRPVINSLEQARHWIDAGGGACHLMVDTGINRLGIAMGQIGDPLLARLDIDILMSHLASADEDVALNAVQRARFGEACAAIAAKRRSLSNSAGIALGPDYAFDLTRPGVALYGGVPCPELAGTIRQVAYPQAAIIQVRELQSGDIVGYNAQFTAQAPMRVGVVSLGYADGFMRSWSARGALQYGEARLPLLGKVSMDMVVVDLAAAPQLAEGDWLDVPYYLPDAAIASGLSQYELLTVLGSRFTRQPAPSAG</sequence>
<dbReference type="SUPFAM" id="SSF51419">
    <property type="entry name" value="PLP-binding barrel"/>
    <property type="match status" value="1"/>
</dbReference>
<dbReference type="Gene3D" id="2.40.37.10">
    <property type="entry name" value="Lyase, Ornithine Decarboxylase, Chain A, domain 1"/>
    <property type="match status" value="1"/>
</dbReference>
<dbReference type="GO" id="GO:0005829">
    <property type="term" value="C:cytosol"/>
    <property type="evidence" value="ECO:0007669"/>
    <property type="project" value="TreeGrafter"/>
</dbReference>
<dbReference type="Gene3D" id="3.20.20.10">
    <property type="entry name" value="Alanine racemase"/>
    <property type="match status" value="1"/>
</dbReference>
<feature type="binding site" evidence="7">
    <location>
        <position position="270"/>
    </location>
    <ligand>
        <name>substrate</name>
    </ligand>
</feature>
<dbReference type="Pfam" id="PF00842">
    <property type="entry name" value="Ala_racemase_C"/>
    <property type="match status" value="1"/>
</dbReference>
<keyword evidence="4 6" id="KW-0663">Pyridoxal phosphate</keyword>
<evidence type="ECO:0000256" key="3">
    <source>
        <dbReference type="ARBA" id="ARBA00013089"/>
    </source>
</evidence>
<dbReference type="Proteomes" id="UP001218362">
    <property type="component" value="Chromosome"/>
</dbReference>
<dbReference type="SMART" id="SM01005">
    <property type="entry name" value="Ala_racemase_C"/>
    <property type="match status" value="1"/>
</dbReference>
<dbReference type="Pfam" id="PF01168">
    <property type="entry name" value="Ala_racemase_N"/>
    <property type="match status" value="1"/>
</dbReference>
<dbReference type="PRINTS" id="PR00992">
    <property type="entry name" value="ALARACEMASE"/>
</dbReference>
<feature type="modified residue" description="N6-(pyridoxal phosphate)lysine" evidence="6">
    <location>
        <position position="12"/>
    </location>
</feature>
<reference evidence="9" key="1">
    <citation type="submission" date="2023-03" db="EMBL/GenBank/DDBJ databases">
        <title>Andean soil-derived lignocellulolytic bacterial consortium as a source of novel taxa and putative plastic-active enzymes.</title>
        <authorList>
            <person name="Diaz-Garcia L."/>
            <person name="Chuvochina M."/>
            <person name="Feuerriegel G."/>
            <person name="Bunk B."/>
            <person name="Sproer C."/>
            <person name="Streit W.R."/>
            <person name="Rodriguez L.M."/>
            <person name="Overmann J."/>
            <person name="Jimenez D.J."/>
        </authorList>
    </citation>
    <scope>NUCLEOTIDE SEQUENCE</scope>
    <source>
        <strain evidence="9">MAG 26</strain>
    </source>
</reference>